<evidence type="ECO:0000256" key="1">
    <source>
        <dbReference type="ARBA" id="ARBA00004651"/>
    </source>
</evidence>
<comment type="similarity">
    <text evidence="2">Belongs to the UPF0410 family.</text>
</comment>
<evidence type="ECO:0000256" key="5">
    <source>
        <dbReference type="ARBA" id="ARBA00022989"/>
    </source>
</evidence>
<dbReference type="Proteomes" id="UP000754710">
    <property type="component" value="Unassembled WGS sequence"/>
</dbReference>
<comment type="caution">
    <text evidence="8">The sequence shown here is derived from an EMBL/GenBank/DDBJ whole genome shotgun (WGS) entry which is preliminary data.</text>
</comment>
<evidence type="ECO:0000256" key="3">
    <source>
        <dbReference type="ARBA" id="ARBA00022475"/>
    </source>
</evidence>
<dbReference type="EMBL" id="JAIEZQ010000002">
    <property type="protein sequence ID" value="MBY9075441.1"/>
    <property type="molecule type" value="Genomic_DNA"/>
</dbReference>
<feature type="transmembrane region" description="Helical" evidence="7">
    <location>
        <begin position="64"/>
        <end position="84"/>
    </location>
</feature>
<evidence type="ECO:0000256" key="4">
    <source>
        <dbReference type="ARBA" id="ARBA00022692"/>
    </source>
</evidence>
<comment type="subcellular location">
    <subcellularLocation>
        <location evidence="1">Cell membrane</location>
        <topology evidence="1">Multi-pass membrane protein</topology>
    </subcellularLocation>
</comment>
<dbReference type="PANTHER" id="PTHR33884:SF3">
    <property type="entry name" value="UPF0410 PROTEIN YMGE"/>
    <property type="match status" value="1"/>
</dbReference>
<feature type="transmembrane region" description="Helical" evidence="7">
    <location>
        <begin position="31"/>
        <end position="52"/>
    </location>
</feature>
<keyword evidence="3" id="KW-1003">Cell membrane</keyword>
<name>A0ABS7RKA4_9ACTN</name>
<evidence type="ECO:0000256" key="6">
    <source>
        <dbReference type="ARBA" id="ARBA00023136"/>
    </source>
</evidence>
<organism evidence="8 9">
    <name type="scientific">Nocardioides jiangsuensis</name>
    <dbReference type="NCBI Taxonomy" id="2866161"/>
    <lineage>
        <taxon>Bacteria</taxon>
        <taxon>Bacillati</taxon>
        <taxon>Actinomycetota</taxon>
        <taxon>Actinomycetes</taxon>
        <taxon>Propionibacteriales</taxon>
        <taxon>Nocardioidaceae</taxon>
        <taxon>Nocardioides</taxon>
    </lineage>
</organism>
<evidence type="ECO:0000256" key="2">
    <source>
        <dbReference type="ARBA" id="ARBA00011006"/>
    </source>
</evidence>
<keyword evidence="5 7" id="KW-1133">Transmembrane helix</keyword>
<dbReference type="Pfam" id="PF04226">
    <property type="entry name" value="Transgly_assoc"/>
    <property type="match status" value="1"/>
</dbReference>
<dbReference type="InterPro" id="IPR007341">
    <property type="entry name" value="Transgly_assoc"/>
</dbReference>
<protein>
    <submittedName>
        <fullName evidence="8">GlsB/YeaQ/YmgE family stress response membrane protein</fullName>
    </submittedName>
</protein>
<feature type="transmembrane region" description="Helical" evidence="7">
    <location>
        <begin position="6"/>
        <end position="24"/>
    </location>
</feature>
<keyword evidence="9" id="KW-1185">Reference proteome</keyword>
<keyword evidence="4 7" id="KW-0812">Transmembrane</keyword>
<evidence type="ECO:0000256" key="7">
    <source>
        <dbReference type="SAM" id="Phobius"/>
    </source>
</evidence>
<dbReference type="PANTHER" id="PTHR33884">
    <property type="entry name" value="UPF0410 PROTEIN YMGE"/>
    <property type="match status" value="1"/>
</dbReference>
<proteinExistence type="inferred from homology"/>
<keyword evidence="6 7" id="KW-0472">Membrane</keyword>
<gene>
    <name evidence="8" type="ORF">K1X13_11475</name>
</gene>
<evidence type="ECO:0000313" key="8">
    <source>
        <dbReference type="EMBL" id="MBY9075441.1"/>
    </source>
</evidence>
<reference evidence="8 9" key="1">
    <citation type="submission" date="2021-08" db="EMBL/GenBank/DDBJ databases">
        <title>Nocardioides bacterium WL0053 sp. nov., isolated from the sediment.</title>
        <authorList>
            <person name="Wang L."/>
            <person name="Zhang D."/>
            <person name="Zhang A."/>
        </authorList>
    </citation>
    <scope>NUCLEOTIDE SEQUENCE [LARGE SCALE GENOMIC DNA]</scope>
    <source>
        <strain evidence="8 9">WL0053</strain>
    </source>
</reference>
<evidence type="ECO:0000313" key="9">
    <source>
        <dbReference type="Proteomes" id="UP000754710"/>
    </source>
</evidence>
<dbReference type="RefSeq" id="WP_221025189.1">
    <property type="nucleotide sequence ID" value="NZ_JAIEZQ010000002.1"/>
</dbReference>
<sequence>MDLGTILFYLVVGAIVGLLGKFIAPGDKDNIPLWLTIVCGIGGMIIGGFIYSAFGGDGSAGLDWVQGIVAVLTAVVLVIIASTVTGRNTTRKV</sequence>
<accession>A0ABS7RKA4</accession>